<dbReference type="SUPFAM" id="SSF57850">
    <property type="entry name" value="RING/U-box"/>
    <property type="match status" value="1"/>
</dbReference>
<dbReference type="Pfam" id="PF25914">
    <property type="entry name" value="RNF6_N"/>
    <property type="match status" value="1"/>
</dbReference>
<comment type="similarity">
    <text evidence="11">Belongs to the RNF12 family.</text>
</comment>
<dbReference type="GO" id="GO:0005634">
    <property type="term" value="C:nucleus"/>
    <property type="evidence" value="ECO:0007669"/>
    <property type="project" value="TreeGrafter"/>
</dbReference>
<feature type="region of interest" description="Disordered" evidence="13">
    <location>
        <begin position="397"/>
        <end position="474"/>
    </location>
</feature>
<feature type="compositionally biased region" description="Polar residues" evidence="13">
    <location>
        <begin position="82"/>
        <end position="92"/>
    </location>
</feature>
<evidence type="ECO:0000256" key="1">
    <source>
        <dbReference type="ARBA" id="ARBA00000900"/>
    </source>
</evidence>
<keyword evidence="9" id="KW-0862">Zinc</keyword>
<protein>
    <recommendedName>
        <fullName evidence="4">RING-type E3 ubiquitin transferase</fullName>
        <ecNumber evidence="4">2.3.2.27</ecNumber>
    </recommendedName>
</protein>
<evidence type="ECO:0000256" key="12">
    <source>
        <dbReference type="PROSITE-ProRule" id="PRU00175"/>
    </source>
</evidence>
<proteinExistence type="inferred from homology"/>
<feature type="region of interest" description="Disordered" evidence="13">
    <location>
        <begin position="163"/>
        <end position="227"/>
    </location>
</feature>
<dbReference type="Ensembl" id="ENSUPAT00010014205.1">
    <property type="protein sequence ID" value="ENSUPAP00010012373.1"/>
    <property type="gene ID" value="ENSUPAG00010010058.1"/>
</dbReference>
<feature type="compositionally biased region" description="Low complexity" evidence="13">
    <location>
        <begin position="452"/>
        <end position="465"/>
    </location>
</feature>
<evidence type="ECO:0000259" key="14">
    <source>
        <dbReference type="PROSITE" id="PS50089"/>
    </source>
</evidence>
<evidence type="ECO:0000313" key="16">
    <source>
        <dbReference type="Proteomes" id="UP000694417"/>
    </source>
</evidence>
<dbReference type="GO" id="GO:0008270">
    <property type="term" value="F:zinc ion binding"/>
    <property type="evidence" value="ECO:0007669"/>
    <property type="project" value="UniProtKB-KW"/>
</dbReference>
<comment type="pathway">
    <text evidence="3">Protein modification; protein ubiquitination.</text>
</comment>
<dbReference type="GO" id="GO:0006511">
    <property type="term" value="P:ubiquitin-dependent protein catabolic process"/>
    <property type="evidence" value="ECO:0007669"/>
    <property type="project" value="TreeGrafter"/>
</dbReference>
<accession>A0A8D2H7C9</accession>
<dbReference type="Gene3D" id="3.30.40.10">
    <property type="entry name" value="Zinc/RING finger domain, C3HC4 (zinc finger)"/>
    <property type="match status" value="1"/>
</dbReference>
<reference evidence="15" key="2">
    <citation type="submission" date="2025-09" db="UniProtKB">
        <authorList>
            <consortium name="Ensembl"/>
        </authorList>
    </citation>
    <scope>IDENTIFICATION</scope>
</reference>
<reference evidence="15" key="1">
    <citation type="submission" date="2025-08" db="UniProtKB">
        <authorList>
            <consortium name="Ensembl"/>
        </authorList>
    </citation>
    <scope>IDENTIFICATION</scope>
</reference>
<comment type="subcellular location">
    <subcellularLocation>
        <location evidence="2">Nucleus</location>
    </subcellularLocation>
</comment>
<evidence type="ECO:0000256" key="6">
    <source>
        <dbReference type="ARBA" id="ARBA00022723"/>
    </source>
</evidence>
<dbReference type="SMART" id="SM00184">
    <property type="entry name" value="RING"/>
    <property type="match status" value="1"/>
</dbReference>
<feature type="compositionally biased region" description="Polar residues" evidence="13">
    <location>
        <begin position="165"/>
        <end position="175"/>
    </location>
</feature>
<dbReference type="Pfam" id="PF13639">
    <property type="entry name" value="zf-RING_2"/>
    <property type="match status" value="1"/>
</dbReference>
<feature type="domain" description="RING-type" evidence="14">
    <location>
        <begin position="518"/>
        <end position="559"/>
    </location>
</feature>
<dbReference type="InterPro" id="IPR051834">
    <property type="entry name" value="RING_finger_E3_ligase"/>
</dbReference>
<evidence type="ECO:0000256" key="10">
    <source>
        <dbReference type="ARBA" id="ARBA00023242"/>
    </source>
</evidence>
<dbReference type="InterPro" id="IPR013083">
    <property type="entry name" value="Znf_RING/FYVE/PHD"/>
</dbReference>
<evidence type="ECO:0000256" key="5">
    <source>
        <dbReference type="ARBA" id="ARBA00022679"/>
    </source>
</evidence>
<keyword evidence="7 12" id="KW-0863">Zinc-finger</keyword>
<dbReference type="GO" id="GO:0061630">
    <property type="term" value="F:ubiquitin protein ligase activity"/>
    <property type="evidence" value="ECO:0007669"/>
    <property type="project" value="TreeGrafter"/>
</dbReference>
<feature type="region of interest" description="Disordered" evidence="13">
    <location>
        <begin position="1"/>
        <end position="23"/>
    </location>
</feature>
<feature type="compositionally biased region" description="Basic and acidic residues" evidence="13">
    <location>
        <begin position="209"/>
        <end position="227"/>
    </location>
</feature>
<dbReference type="PROSITE" id="PS50089">
    <property type="entry name" value="ZF_RING_2"/>
    <property type="match status" value="1"/>
</dbReference>
<dbReference type="Proteomes" id="UP000694417">
    <property type="component" value="Unplaced"/>
</dbReference>
<dbReference type="PANTHER" id="PTHR45931:SF3">
    <property type="entry name" value="RING ZINC FINGER-CONTAINING PROTEIN"/>
    <property type="match status" value="1"/>
</dbReference>
<feature type="compositionally biased region" description="Low complexity" evidence="13">
    <location>
        <begin position="117"/>
        <end position="129"/>
    </location>
</feature>
<evidence type="ECO:0000256" key="13">
    <source>
        <dbReference type="SAM" id="MobiDB-lite"/>
    </source>
</evidence>
<evidence type="ECO:0000256" key="2">
    <source>
        <dbReference type="ARBA" id="ARBA00004123"/>
    </source>
</evidence>
<feature type="compositionally biased region" description="Basic and acidic residues" evidence="13">
    <location>
        <begin position="401"/>
        <end position="412"/>
    </location>
</feature>
<dbReference type="GeneTree" id="ENSGT00940000164247"/>
<evidence type="ECO:0000256" key="11">
    <source>
        <dbReference type="ARBA" id="ARBA00038418"/>
    </source>
</evidence>
<dbReference type="PANTHER" id="PTHR45931">
    <property type="entry name" value="SI:CH211-59O9.10"/>
    <property type="match status" value="1"/>
</dbReference>
<keyword evidence="6" id="KW-0479">Metal-binding</keyword>
<feature type="region of interest" description="Disordered" evidence="13">
    <location>
        <begin position="73"/>
        <end position="131"/>
    </location>
</feature>
<dbReference type="InterPro" id="IPR058896">
    <property type="entry name" value="RNF6/12_N"/>
</dbReference>
<evidence type="ECO:0000256" key="9">
    <source>
        <dbReference type="ARBA" id="ARBA00022833"/>
    </source>
</evidence>
<name>A0A8D2H7C9_UROPR</name>
<evidence type="ECO:0000256" key="8">
    <source>
        <dbReference type="ARBA" id="ARBA00022786"/>
    </source>
</evidence>
<dbReference type="InterPro" id="IPR001841">
    <property type="entry name" value="Znf_RING"/>
</dbReference>
<keyword evidence="10" id="KW-0539">Nucleus</keyword>
<feature type="compositionally biased region" description="Low complexity" evidence="13">
    <location>
        <begin position="414"/>
        <end position="440"/>
    </location>
</feature>
<comment type="catalytic activity">
    <reaction evidence="1">
        <text>S-ubiquitinyl-[E2 ubiquitin-conjugating enzyme]-L-cysteine + [acceptor protein]-L-lysine = [E2 ubiquitin-conjugating enzyme]-L-cysteine + N(6)-ubiquitinyl-[acceptor protein]-L-lysine.</text>
        <dbReference type="EC" id="2.3.2.27"/>
    </reaction>
</comment>
<feature type="region of interest" description="Disordered" evidence="13">
    <location>
        <begin position="281"/>
        <end position="306"/>
    </location>
</feature>
<evidence type="ECO:0000256" key="4">
    <source>
        <dbReference type="ARBA" id="ARBA00012483"/>
    </source>
</evidence>
<organism evidence="15 16">
    <name type="scientific">Urocitellus parryii</name>
    <name type="common">Arctic ground squirrel</name>
    <name type="synonym">Spermophilus parryii</name>
    <dbReference type="NCBI Taxonomy" id="9999"/>
    <lineage>
        <taxon>Eukaryota</taxon>
        <taxon>Metazoa</taxon>
        <taxon>Chordata</taxon>
        <taxon>Craniata</taxon>
        <taxon>Vertebrata</taxon>
        <taxon>Euteleostomi</taxon>
        <taxon>Mammalia</taxon>
        <taxon>Eutheria</taxon>
        <taxon>Euarchontoglires</taxon>
        <taxon>Glires</taxon>
        <taxon>Rodentia</taxon>
        <taxon>Sciuromorpha</taxon>
        <taxon>Sciuridae</taxon>
        <taxon>Xerinae</taxon>
        <taxon>Marmotini</taxon>
        <taxon>Urocitellus</taxon>
    </lineage>
</organism>
<dbReference type="AlphaFoldDB" id="A0A8D2H7C9"/>
<keyword evidence="8" id="KW-0833">Ubl conjugation pathway</keyword>
<dbReference type="EC" id="2.3.2.27" evidence="4"/>
<keyword evidence="5" id="KW-0808">Transferase</keyword>
<sequence length="572" mass="65124">MAYRCKNDKEEEDRSSAQHRSQMDRLAREEAFYRFVNNLSEEDYKLMRDNDLLATIGESTEEELMRRLQQIKEAPPQELGEGNSSENVSSDDSIAEWITTFRQTENMTEREQGDNQSWTSTSSSNSSSSDFGCSGGMNFNLLNRSPDQETGHLTFVRLLEREYTENSQRQGENPLSESTETSSSRSEENATEAFMEVPPTRGQRRSRSRSPEIQRTRPRIERSSPPYRQHEMIFECIQINEPEIYARIQQNGALRGQITRPGLQSQDLFSASAIRNAFLEENSSDTASDNESEGFRPRNPTTLFDDHPREFLLRDSIASRIQLIPETPNNTVTLENYQEEFRSRFSHSEQESMRSSVNTIRIPAPIANETTLWHMTEFDESSDLLDSDNQLEPSSSLLSQHMEESQNERDDSCDSIISSSNSDPSCDSRSSSPAISSSSSMIFEGNNEINVSSSSPSQPRQESQQTTPATSDESDSWPFLAQFFILNEDHNQPTGLTKQQIDDFAVRNVGKDDALKACSICLTEFRESNKIRILPCSHEYHIHCIDRWLAENSTCPVCRRELTDSDGRKNSS</sequence>
<evidence type="ECO:0000256" key="7">
    <source>
        <dbReference type="ARBA" id="ARBA00022771"/>
    </source>
</evidence>
<evidence type="ECO:0000256" key="3">
    <source>
        <dbReference type="ARBA" id="ARBA00004906"/>
    </source>
</evidence>
<keyword evidence="16" id="KW-1185">Reference proteome</keyword>
<evidence type="ECO:0000313" key="15">
    <source>
        <dbReference type="Ensembl" id="ENSUPAP00010012373.1"/>
    </source>
</evidence>